<dbReference type="InParanoid" id="A0A2P5FNI9"/>
<accession>A0A2P5FNI9</accession>
<name>A0A2P5FNI9_TREOI</name>
<dbReference type="AlphaFoldDB" id="A0A2P5FNI9"/>
<keyword evidence="2" id="KW-1185">Reference proteome</keyword>
<reference evidence="2" key="1">
    <citation type="submission" date="2016-06" db="EMBL/GenBank/DDBJ databases">
        <title>Parallel loss of symbiosis genes in relatives of nitrogen-fixing non-legume Parasponia.</title>
        <authorList>
            <person name="Van Velzen R."/>
            <person name="Holmer R."/>
            <person name="Bu F."/>
            <person name="Rutten L."/>
            <person name="Van Zeijl A."/>
            <person name="Liu W."/>
            <person name="Santuari L."/>
            <person name="Cao Q."/>
            <person name="Sharma T."/>
            <person name="Shen D."/>
            <person name="Roswanjaya Y."/>
            <person name="Wardhani T."/>
            <person name="Kalhor M.S."/>
            <person name="Jansen J."/>
            <person name="Van den Hoogen J."/>
            <person name="Gungor B."/>
            <person name="Hartog M."/>
            <person name="Hontelez J."/>
            <person name="Verver J."/>
            <person name="Yang W.-C."/>
            <person name="Schijlen E."/>
            <person name="Repin R."/>
            <person name="Schilthuizen M."/>
            <person name="Schranz E."/>
            <person name="Heidstra R."/>
            <person name="Miyata K."/>
            <person name="Fedorova E."/>
            <person name="Kohlen W."/>
            <person name="Bisseling T."/>
            <person name="Smit S."/>
            <person name="Geurts R."/>
        </authorList>
    </citation>
    <scope>NUCLEOTIDE SEQUENCE [LARGE SCALE GENOMIC DNA]</scope>
    <source>
        <strain evidence="2">cv. RG33-2</strain>
    </source>
</reference>
<dbReference type="EMBL" id="JXTC01000019">
    <property type="protein sequence ID" value="PON99372.1"/>
    <property type="molecule type" value="Genomic_DNA"/>
</dbReference>
<protein>
    <submittedName>
        <fullName evidence="1">Uncharacterized protein</fullName>
    </submittedName>
</protein>
<gene>
    <name evidence="1" type="ORF">TorRG33x02_049150</name>
</gene>
<comment type="caution">
    <text evidence="1">The sequence shown here is derived from an EMBL/GenBank/DDBJ whole genome shotgun (WGS) entry which is preliminary data.</text>
</comment>
<evidence type="ECO:0000313" key="2">
    <source>
        <dbReference type="Proteomes" id="UP000237000"/>
    </source>
</evidence>
<evidence type="ECO:0000313" key="1">
    <source>
        <dbReference type="EMBL" id="PON99372.1"/>
    </source>
</evidence>
<organism evidence="1 2">
    <name type="scientific">Trema orientale</name>
    <name type="common">Charcoal tree</name>
    <name type="synonym">Celtis orientalis</name>
    <dbReference type="NCBI Taxonomy" id="63057"/>
    <lineage>
        <taxon>Eukaryota</taxon>
        <taxon>Viridiplantae</taxon>
        <taxon>Streptophyta</taxon>
        <taxon>Embryophyta</taxon>
        <taxon>Tracheophyta</taxon>
        <taxon>Spermatophyta</taxon>
        <taxon>Magnoliopsida</taxon>
        <taxon>eudicotyledons</taxon>
        <taxon>Gunneridae</taxon>
        <taxon>Pentapetalae</taxon>
        <taxon>rosids</taxon>
        <taxon>fabids</taxon>
        <taxon>Rosales</taxon>
        <taxon>Cannabaceae</taxon>
        <taxon>Trema</taxon>
    </lineage>
</organism>
<sequence length="55" mass="6249">MEGEVEVEVEVEEREVLDEERDKILKGQKGGLLLHAPRLRVGYVTANIEDVGTWN</sequence>
<proteinExistence type="predicted"/>
<dbReference type="Proteomes" id="UP000237000">
    <property type="component" value="Unassembled WGS sequence"/>
</dbReference>